<organism evidence="2 3">
    <name type="scientific">Clostridioides difficile NAP08</name>
    <dbReference type="NCBI Taxonomy" id="525259"/>
    <lineage>
        <taxon>Bacteria</taxon>
        <taxon>Bacillati</taxon>
        <taxon>Bacillota</taxon>
        <taxon>Clostridia</taxon>
        <taxon>Peptostreptococcales</taxon>
        <taxon>Peptostreptococcaceae</taxon>
        <taxon>Clostridioides</taxon>
    </lineage>
</organism>
<dbReference type="Gene3D" id="1.10.10.10">
    <property type="entry name" value="Winged helix-like DNA-binding domain superfamily/Winged helix DNA-binding domain"/>
    <property type="match status" value="1"/>
</dbReference>
<reference evidence="2 3" key="1">
    <citation type="submission" date="2010-05" db="EMBL/GenBank/DDBJ databases">
        <authorList>
            <person name="Qin X."/>
            <person name="Bachman B."/>
            <person name="Battles P."/>
            <person name="Bell A."/>
            <person name="Bess C."/>
            <person name="Bickham C."/>
            <person name="Chaboub L."/>
            <person name="Chen D."/>
            <person name="Coyle M."/>
            <person name="Deiros D.R."/>
            <person name="Dinh H."/>
            <person name="Forbes L."/>
            <person name="Fowler G."/>
            <person name="Francisco L."/>
            <person name="Fu Q."/>
            <person name="Gubbala S."/>
            <person name="Hale W."/>
            <person name="Han Y."/>
            <person name="Hemphill L."/>
            <person name="Highlander S.K."/>
            <person name="Hirani K."/>
            <person name="Hogues M."/>
            <person name="Jackson L."/>
            <person name="Jakkamsetti A."/>
            <person name="Javaid M."/>
            <person name="Jiang H."/>
            <person name="Korchina V."/>
            <person name="Kovar C."/>
            <person name="Lara F."/>
            <person name="Lee S."/>
            <person name="Mata R."/>
            <person name="Mathew T."/>
            <person name="Moen C."/>
            <person name="Morales K."/>
            <person name="Munidasa M."/>
            <person name="Nazareth L."/>
            <person name="Ngo R."/>
            <person name="Nguyen L."/>
            <person name="Okwuonu G."/>
            <person name="Ongeri F."/>
            <person name="Patil S."/>
            <person name="Petrosino J."/>
            <person name="Pham C."/>
            <person name="Pham P."/>
            <person name="Pu L.-L."/>
            <person name="Puazo M."/>
            <person name="Raj R."/>
            <person name="Reid J."/>
            <person name="Rouhana J."/>
            <person name="Saada N."/>
            <person name="Shang Y."/>
            <person name="Simmons D."/>
            <person name="Thornton R."/>
            <person name="Warren J."/>
            <person name="Weissenberger G."/>
            <person name="Zhang J."/>
            <person name="Zhang L."/>
            <person name="Zhou C."/>
            <person name="Zhu D."/>
            <person name="Muzny D."/>
            <person name="Worley K."/>
            <person name="Gibbs R."/>
        </authorList>
    </citation>
    <scope>NUCLEOTIDE SEQUENCE [LARGE SCALE GENOMIC DNA]</scope>
    <source>
        <strain evidence="2 3">NAP08</strain>
    </source>
</reference>
<evidence type="ECO:0000313" key="3">
    <source>
        <dbReference type="Proteomes" id="UP000003227"/>
    </source>
</evidence>
<dbReference type="InterPro" id="IPR036388">
    <property type="entry name" value="WH-like_DNA-bd_sf"/>
</dbReference>
<dbReference type="GO" id="GO:0016987">
    <property type="term" value="F:sigma factor activity"/>
    <property type="evidence" value="ECO:0007669"/>
    <property type="project" value="InterPro"/>
</dbReference>
<protein>
    <submittedName>
        <fullName evidence="2">Sigma-70, region 4</fullName>
    </submittedName>
</protein>
<dbReference type="InterPro" id="IPR013324">
    <property type="entry name" value="RNA_pol_sigma_r3/r4-like"/>
</dbReference>
<dbReference type="CDD" id="cd06171">
    <property type="entry name" value="Sigma70_r4"/>
    <property type="match status" value="1"/>
</dbReference>
<dbReference type="GO" id="GO:0003677">
    <property type="term" value="F:DNA binding"/>
    <property type="evidence" value="ECO:0007669"/>
    <property type="project" value="InterPro"/>
</dbReference>
<name>D5Q087_CLODI</name>
<dbReference type="Pfam" id="PF08281">
    <property type="entry name" value="Sigma70_r4_2"/>
    <property type="match status" value="1"/>
</dbReference>
<sequence length="191" mass="22727">MFCAGFFCTRKNFFNFFQIPATNHTLPYRYGAERGINTFHVITERGCDDMKPSNFQRTIQCQFDCKLKRVVKGIVRNYRKELKRRRNKEISYCELPEIVVEKLAVWDEYESDYTAFDVCGIEVRVLDDDLAEAIKYLSEKDREILLMYFFLGMSDTEIGDRLKINRSTSFRSRKNSLEEIKKKLKENMNDE</sequence>
<proteinExistence type="predicted"/>
<evidence type="ECO:0000313" key="2">
    <source>
        <dbReference type="EMBL" id="EFH08698.1"/>
    </source>
</evidence>
<comment type="caution">
    <text evidence="2">The sequence shown here is derived from an EMBL/GenBank/DDBJ whole genome shotgun (WGS) entry which is preliminary data.</text>
</comment>
<dbReference type="HOGENOM" id="CLU_089592_0_0_9"/>
<dbReference type="EMBL" id="ADNX01000007">
    <property type="protein sequence ID" value="EFH08698.1"/>
    <property type="molecule type" value="Genomic_DNA"/>
</dbReference>
<feature type="domain" description="RNA polymerase sigma factor 70 region 4 type 2" evidence="1">
    <location>
        <begin position="129"/>
        <end position="168"/>
    </location>
</feature>
<dbReference type="SUPFAM" id="SSF88659">
    <property type="entry name" value="Sigma3 and sigma4 domains of RNA polymerase sigma factors"/>
    <property type="match status" value="1"/>
</dbReference>
<dbReference type="GO" id="GO:0006352">
    <property type="term" value="P:DNA-templated transcription initiation"/>
    <property type="evidence" value="ECO:0007669"/>
    <property type="project" value="InterPro"/>
</dbReference>
<evidence type="ECO:0000259" key="1">
    <source>
        <dbReference type="Pfam" id="PF08281"/>
    </source>
</evidence>
<dbReference type="InterPro" id="IPR013249">
    <property type="entry name" value="RNA_pol_sigma70_r4_t2"/>
</dbReference>
<dbReference type="Proteomes" id="UP000003227">
    <property type="component" value="Unassembled WGS sequence"/>
</dbReference>
<gene>
    <name evidence="2" type="ORF">HMPREF0220_0319</name>
</gene>
<dbReference type="AlphaFoldDB" id="D5Q087"/>
<accession>D5Q087</accession>